<evidence type="ECO:0000313" key="3">
    <source>
        <dbReference type="Proteomes" id="UP001221898"/>
    </source>
</evidence>
<protein>
    <submittedName>
        <fullName evidence="2">Uncharacterized protein</fullName>
    </submittedName>
</protein>
<dbReference type="AlphaFoldDB" id="A0AAD7WHW9"/>
<accession>A0AAD7WHW9</accession>
<keyword evidence="3" id="KW-1185">Reference proteome</keyword>
<reference evidence="2" key="1">
    <citation type="journal article" date="2023" name="Science">
        <title>Genome structures resolve the early diversification of teleost fishes.</title>
        <authorList>
            <person name="Parey E."/>
            <person name="Louis A."/>
            <person name="Montfort J."/>
            <person name="Bouchez O."/>
            <person name="Roques C."/>
            <person name="Iampietro C."/>
            <person name="Lluch J."/>
            <person name="Castinel A."/>
            <person name="Donnadieu C."/>
            <person name="Desvignes T."/>
            <person name="Floi Bucao C."/>
            <person name="Jouanno E."/>
            <person name="Wen M."/>
            <person name="Mejri S."/>
            <person name="Dirks R."/>
            <person name="Jansen H."/>
            <person name="Henkel C."/>
            <person name="Chen W.J."/>
            <person name="Zahm M."/>
            <person name="Cabau C."/>
            <person name="Klopp C."/>
            <person name="Thompson A.W."/>
            <person name="Robinson-Rechavi M."/>
            <person name="Braasch I."/>
            <person name="Lecointre G."/>
            <person name="Bobe J."/>
            <person name="Postlethwait J.H."/>
            <person name="Berthelot C."/>
            <person name="Roest Crollius H."/>
            <person name="Guiguen Y."/>
        </authorList>
    </citation>
    <scope>NUCLEOTIDE SEQUENCE</scope>
    <source>
        <strain evidence="2">NC1722</strain>
    </source>
</reference>
<proteinExistence type="predicted"/>
<name>A0AAD7WHW9_9TELE</name>
<dbReference type="Proteomes" id="UP001221898">
    <property type="component" value="Unassembled WGS sequence"/>
</dbReference>
<feature type="region of interest" description="Disordered" evidence="1">
    <location>
        <begin position="110"/>
        <end position="170"/>
    </location>
</feature>
<organism evidence="2 3">
    <name type="scientific">Aldrovandia affinis</name>
    <dbReference type="NCBI Taxonomy" id="143900"/>
    <lineage>
        <taxon>Eukaryota</taxon>
        <taxon>Metazoa</taxon>
        <taxon>Chordata</taxon>
        <taxon>Craniata</taxon>
        <taxon>Vertebrata</taxon>
        <taxon>Euteleostomi</taxon>
        <taxon>Actinopterygii</taxon>
        <taxon>Neopterygii</taxon>
        <taxon>Teleostei</taxon>
        <taxon>Notacanthiformes</taxon>
        <taxon>Halosauridae</taxon>
        <taxon>Aldrovandia</taxon>
    </lineage>
</organism>
<feature type="compositionally biased region" description="Pro residues" evidence="1">
    <location>
        <begin position="152"/>
        <end position="170"/>
    </location>
</feature>
<gene>
    <name evidence="2" type="ORF">AAFF_G00015120</name>
</gene>
<evidence type="ECO:0000313" key="2">
    <source>
        <dbReference type="EMBL" id="KAJ8396674.1"/>
    </source>
</evidence>
<comment type="caution">
    <text evidence="2">The sequence shown here is derived from an EMBL/GenBank/DDBJ whole genome shotgun (WGS) entry which is preliminary data.</text>
</comment>
<sequence>MGITGPTVITDLPLPPDCVGVLRTHSGPTVDSSLHITLFKAHSSIRFFVLPCNATHLQNRDRNPTNRLREVKGHIQGVEEVEGQLLSETRKLYSGACQAAGRSLSQRCRATSTSPLRSNLEPAPDLRVGAGQSGFSAGIRSAASTFRTFGPQGPPAPAPSPGPPPCSQAP</sequence>
<dbReference type="EMBL" id="JAINUG010000104">
    <property type="protein sequence ID" value="KAJ8396674.1"/>
    <property type="molecule type" value="Genomic_DNA"/>
</dbReference>
<evidence type="ECO:0000256" key="1">
    <source>
        <dbReference type="SAM" id="MobiDB-lite"/>
    </source>
</evidence>